<dbReference type="HOGENOM" id="CLU_929781_0_0_7"/>
<dbReference type="eggNOG" id="ENOG5032UQS">
    <property type="taxonomic scope" value="Bacteria"/>
</dbReference>
<sequence>MSFPSRFLRFRSAAAILAVLAVLACCLAGCSGGDVRNNVKALRDKQRLIAALRYGLLTAVDLEKNALLSSVQSDGRMFLAKARDAMAGCAKDLASLGDLVRADANAKETEGFSAVAADFAQIDAVDATLLGLAGRNTNLQATALSRTEAALAISRLQQALTPIIDGPSCPAGREALRVVTAGLSILSLHPQHIAESSSAGMDTLEAAMNRQNARAEAALDRLSGLLPPDADAALLAEAKAAYADFRRVTQEVLGLSRQNTNIEAVALAMGQKRLITAKALADLAALEDVVGEKEFTATR</sequence>
<reference evidence="1" key="1">
    <citation type="submission" date="2011-11" db="EMBL/GenBank/DDBJ databases">
        <title>Improved High-Quality Draft sequence of Desulfovibrio sp. U5L.</title>
        <authorList>
            <consortium name="US DOE Joint Genome Institute"/>
            <person name="Lucas S."/>
            <person name="Han J."/>
            <person name="Lapidus A."/>
            <person name="Cheng J.-F."/>
            <person name="Goodwin L."/>
            <person name="Pitluck S."/>
            <person name="Peters L."/>
            <person name="Ovchinnikova G."/>
            <person name="Held B."/>
            <person name="Detter J.C."/>
            <person name="Han C."/>
            <person name="Tapia R."/>
            <person name="Land M."/>
            <person name="Hauser L."/>
            <person name="Kyrpides N."/>
            <person name="Ivanova N."/>
            <person name="Pagani I."/>
            <person name="Gabster J."/>
            <person name="Walker C."/>
            <person name="Stolyar S."/>
            <person name="Stahl D."/>
            <person name="Arkin A."/>
            <person name="Dehal P."/>
            <person name="Hazen T."/>
            <person name="Woyke T."/>
        </authorList>
    </citation>
    <scope>NUCLEOTIDE SEQUENCE [LARGE SCALE GENOMIC DNA]</scope>
    <source>
        <strain evidence="1">U5L</strain>
    </source>
</reference>
<dbReference type="STRING" id="596152.DesU5LDRAFT_1762"/>
<gene>
    <name evidence="1" type="ORF">DesU5LDRAFT_1762</name>
</gene>
<dbReference type="EMBL" id="JH600068">
    <property type="protein sequence ID" value="EIG53442.1"/>
    <property type="molecule type" value="Genomic_DNA"/>
</dbReference>
<proteinExistence type="predicted"/>
<dbReference type="AlphaFoldDB" id="I2Q0Y6"/>
<organism evidence="1">
    <name type="scientific">Desulfovibrio sp. U5L</name>
    <dbReference type="NCBI Taxonomy" id="596152"/>
    <lineage>
        <taxon>Bacteria</taxon>
        <taxon>Pseudomonadati</taxon>
        <taxon>Thermodesulfobacteriota</taxon>
        <taxon>Desulfovibrionia</taxon>
        <taxon>Desulfovibrionales</taxon>
        <taxon>Desulfovibrionaceae</taxon>
        <taxon>Desulfovibrio</taxon>
    </lineage>
</organism>
<protein>
    <submittedName>
        <fullName evidence="1">Uncharacterized protein</fullName>
    </submittedName>
</protein>
<name>I2Q0Y6_9BACT</name>
<dbReference type="PROSITE" id="PS51257">
    <property type="entry name" value="PROKAR_LIPOPROTEIN"/>
    <property type="match status" value="1"/>
</dbReference>
<evidence type="ECO:0000313" key="1">
    <source>
        <dbReference type="EMBL" id="EIG53442.1"/>
    </source>
</evidence>
<accession>I2Q0Y6</accession>
<dbReference type="OrthoDB" id="5449480at2"/>